<gene>
    <name evidence="1" type="ORF">COA71_10040</name>
</gene>
<evidence type="ECO:0000313" key="1">
    <source>
        <dbReference type="EMBL" id="PCJ40930.1"/>
    </source>
</evidence>
<dbReference type="Proteomes" id="UP000228987">
    <property type="component" value="Unassembled WGS sequence"/>
</dbReference>
<reference evidence="2" key="1">
    <citation type="submission" date="2017-08" db="EMBL/GenBank/DDBJ databases">
        <title>A dynamic microbial community with high functional redundancy inhabits the cold, oxic subseafloor aquifer.</title>
        <authorList>
            <person name="Tully B.J."/>
            <person name="Wheat C.G."/>
            <person name="Glazer B.T."/>
            <person name="Huber J.A."/>
        </authorList>
    </citation>
    <scope>NUCLEOTIDE SEQUENCE [LARGE SCALE GENOMIC DNA]</scope>
</reference>
<dbReference type="AlphaFoldDB" id="A0A2A5CBW7"/>
<evidence type="ECO:0000313" key="2">
    <source>
        <dbReference type="Proteomes" id="UP000228987"/>
    </source>
</evidence>
<evidence type="ECO:0008006" key="3">
    <source>
        <dbReference type="Google" id="ProtNLM"/>
    </source>
</evidence>
<dbReference type="SUPFAM" id="SSF53448">
    <property type="entry name" value="Nucleotide-diphospho-sugar transferases"/>
    <property type="match status" value="1"/>
</dbReference>
<name>A0A2A5CBW7_9GAMM</name>
<dbReference type="InterPro" id="IPR029044">
    <property type="entry name" value="Nucleotide-diphossugar_trans"/>
</dbReference>
<proteinExistence type="predicted"/>
<dbReference type="Gene3D" id="3.90.550.10">
    <property type="entry name" value="Spore Coat Polysaccharide Biosynthesis Protein SpsA, Chain A"/>
    <property type="match status" value="1"/>
</dbReference>
<protein>
    <recommendedName>
        <fullName evidence="3">Glycosyltransferase 2-like domain-containing protein</fullName>
    </recommendedName>
</protein>
<sequence length="412" mass="47081">MSIGKYLQHYAEGEIKFVATLTYQWQQVICIPAFDEADTLPALLNTLSTEHDLLVILVLNSPASNKYPAALERTQKLGELIKQRFPSQQTITENCQLLQLNKSRSHILLLEKYFIPDKEGVGLARKIACDIACQLIHDNKVLSPWIYNTDADVTLPTDYFSAHQQLDNDSDNKSAAALLAFKHEANPQDKFQHSLQLYEYSLYYYVEALKWADSPYAFHTIGSTLLLHYNYYALARGFPKRAAGEDFYLLNKLKKIGNIQSLTTPVITLSGRSSTRVPFGTGPAINKISELNVPDDDYLFYHPDCFLHLKNWLTLMPHLWQTKALKSLAEDELLFNSLINIGAESAITHALKNSKSQASFTKHMHNWFDAFRTLKLVHSLRDMQLKSINLKRLQNYKTAFPFILKAEYKVSE</sequence>
<comment type="caution">
    <text evidence="1">The sequence shown here is derived from an EMBL/GenBank/DDBJ whole genome shotgun (WGS) entry which is preliminary data.</text>
</comment>
<organism evidence="1 2">
    <name type="scientific">SAR86 cluster bacterium</name>
    <dbReference type="NCBI Taxonomy" id="2030880"/>
    <lineage>
        <taxon>Bacteria</taxon>
        <taxon>Pseudomonadati</taxon>
        <taxon>Pseudomonadota</taxon>
        <taxon>Gammaproteobacteria</taxon>
        <taxon>SAR86 cluster</taxon>
    </lineage>
</organism>
<dbReference type="EMBL" id="NVWI01000007">
    <property type="protein sequence ID" value="PCJ40930.1"/>
    <property type="molecule type" value="Genomic_DNA"/>
</dbReference>
<accession>A0A2A5CBW7</accession>